<dbReference type="PANTHER" id="PTHR45188:SF2">
    <property type="entry name" value="DNAJ HOMOLOG SUBFAMILY C MEMBER 7"/>
    <property type="match status" value="1"/>
</dbReference>
<feature type="repeat" description="TPR" evidence="3">
    <location>
        <begin position="114"/>
        <end position="147"/>
    </location>
</feature>
<dbReference type="CDD" id="cd06257">
    <property type="entry name" value="DnaJ"/>
    <property type="match status" value="1"/>
</dbReference>
<evidence type="ECO:0000256" key="2">
    <source>
        <dbReference type="ARBA" id="ARBA00022803"/>
    </source>
</evidence>
<reference evidence="6 7" key="1">
    <citation type="submission" date="2019-07" db="EMBL/GenBank/DDBJ databases">
        <title>Rhodotorula toruloides NBRC10032 genome sequencing.</title>
        <authorList>
            <person name="Shida Y."/>
            <person name="Takaku H."/>
            <person name="Ogasawara W."/>
            <person name="Mori K."/>
        </authorList>
    </citation>
    <scope>NUCLEOTIDE SEQUENCE [LARGE SCALE GENOMIC DNA]</scope>
    <source>
        <strain evidence="6 7">NBRC10032</strain>
    </source>
</reference>
<dbReference type="SMART" id="SM00028">
    <property type="entry name" value="TPR"/>
    <property type="match status" value="7"/>
</dbReference>
<dbReference type="InterPro" id="IPR001623">
    <property type="entry name" value="DnaJ_domain"/>
</dbReference>
<dbReference type="InterPro" id="IPR019734">
    <property type="entry name" value="TPR_rpt"/>
</dbReference>
<feature type="compositionally biased region" description="Basic and acidic residues" evidence="4">
    <location>
        <begin position="98"/>
        <end position="109"/>
    </location>
</feature>
<dbReference type="AlphaFoldDB" id="A0A511KCL9"/>
<evidence type="ECO:0000313" key="6">
    <source>
        <dbReference type="EMBL" id="GEM07686.1"/>
    </source>
</evidence>
<feature type="compositionally biased region" description="Polar residues" evidence="4">
    <location>
        <begin position="37"/>
        <end position="63"/>
    </location>
</feature>
<feature type="repeat" description="TPR" evidence="3">
    <location>
        <begin position="347"/>
        <end position="380"/>
    </location>
</feature>
<feature type="compositionally biased region" description="Low complexity" evidence="4">
    <location>
        <begin position="9"/>
        <end position="36"/>
    </location>
</feature>
<name>A0A511KCL9_RHOTO</name>
<dbReference type="SUPFAM" id="SSF48452">
    <property type="entry name" value="TPR-like"/>
    <property type="match status" value="1"/>
</dbReference>
<dbReference type="InterPro" id="IPR036869">
    <property type="entry name" value="J_dom_sf"/>
</dbReference>
<evidence type="ECO:0000313" key="7">
    <source>
        <dbReference type="Proteomes" id="UP000321518"/>
    </source>
</evidence>
<dbReference type="Pfam" id="PF13174">
    <property type="entry name" value="TPR_6"/>
    <property type="match status" value="1"/>
</dbReference>
<dbReference type="Gene3D" id="1.10.287.110">
    <property type="entry name" value="DnaJ domain"/>
    <property type="match status" value="1"/>
</dbReference>
<keyword evidence="2 3" id="KW-0802">TPR repeat</keyword>
<dbReference type="SUPFAM" id="SSF46565">
    <property type="entry name" value="Chaperone J-domain"/>
    <property type="match status" value="1"/>
</dbReference>
<organism evidence="6 7">
    <name type="scientific">Rhodotorula toruloides</name>
    <name type="common">Yeast</name>
    <name type="synonym">Rhodosporidium toruloides</name>
    <dbReference type="NCBI Taxonomy" id="5286"/>
    <lineage>
        <taxon>Eukaryota</taxon>
        <taxon>Fungi</taxon>
        <taxon>Dikarya</taxon>
        <taxon>Basidiomycota</taxon>
        <taxon>Pucciniomycotina</taxon>
        <taxon>Microbotryomycetes</taxon>
        <taxon>Sporidiobolales</taxon>
        <taxon>Sporidiobolaceae</taxon>
        <taxon>Rhodotorula</taxon>
    </lineage>
</organism>
<dbReference type="Proteomes" id="UP000321518">
    <property type="component" value="Unassembled WGS sequence"/>
</dbReference>
<feature type="repeat" description="TPR" evidence="3">
    <location>
        <begin position="419"/>
        <end position="452"/>
    </location>
</feature>
<comment type="caution">
    <text evidence="6">The sequence shown here is derived from an EMBL/GenBank/DDBJ whole genome shotgun (WGS) entry which is preliminary data.</text>
</comment>
<feature type="domain" description="J" evidence="5">
    <location>
        <begin position="477"/>
        <end position="554"/>
    </location>
</feature>
<evidence type="ECO:0000256" key="1">
    <source>
        <dbReference type="ARBA" id="ARBA00022737"/>
    </source>
</evidence>
<feature type="compositionally biased region" description="Acidic residues" evidence="4">
    <location>
        <begin position="77"/>
        <end position="97"/>
    </location>
</feature>
<evidence type="ECO:0000256" key="4">
    <source>
        <dbReference type="SAM" id="MobiDB-lite"/>
    </source>
</evidence>
<dbReference type="PROSITE" id="PS50076">
    <property type="entry name" value="DNAJ_2"/>
    <property type="match status" value="1"/>
</dbReference>
<evidence type="ECO:0000259" key="5">
    <source>
        <dbReference type="PROSITE" id="PS50076"/>
    </source>
</evidence>
<dbReference type="PROSITE" id="PS50005">
    <property type="entry name" value="TPR"/>
    <property type="match status" value="4"/>
</dbReference>
<dbReference type="PANTHER" id="PTHR45188">
    <property type="entry name" value="DNAJ PROTEIN P58IPK HOMOLOG"/>
    <property type="match status" value="1"/>
</dbReference>
<dbReference type="InterPro" id="IPR011990">
    <property type="entry name" value="TPR-like_helical_dom_sf"/>
</dbReference>
<evidence type="ECO:0000256" key="3">
    <source>
        <dbReference type="PROSITE-ProRule" id="PRU00339"/>
    </source>
</evidence>
<dbReference type="Gene3D" id="1.25.40.10">
    <property type="entry name" value="Tetratricopeptide repeat domain"/>
    <property type="match status" value="1"/>
</dbReference>
<dbReference type="OrthoDB" id="10250354at2759"/>
<accession>A0A511KCL9</accession>
<protein>
    <submittedName>
        <fullName evidence="6">DnaJ family protein</fullName>
    </submittedName>
</protein>
<keyword evidence="1" id="KW-0677">Repeat</keyword>
<dbReference type="PROSITE" id="PS00636">
    <property type="entry name" value="DNAJ_1"/>
    <property type="match status" value="1"/>
</dbReference>
<feature type="repeat" description="TPR" evidence="3">
    <location>
        <begin position="301"/>
        <end position="334"/>
    </location>
</feature>
<sequence length="608" mass="66160">MPSKRSGAQRRQQAKARAAANTSAAAPQPASAPQASTSNFTPTGDFTFTSPSGSNARPTNGSARNGHGYSVPGGSTSDEEVESGSEEESSDEEEEAEQEKPDSDLTDSERLARALEKKELGNLAYKRSDYPSATRFYSHAIELDPTNPSYFLNRAAARMGSKLFAAALDDCLAAQGLQKNDPQSKTLLRTAKCQLALGLTSQAQQTLHEAFRLDPSSRAIAMEKNRADRVATHVGNIRRDLEKKDWSMVLLGVDAAVRECEAEITPREWRVWKLEALIGKKRYDEASNLAADLLRLDAKQPEPLYYRGLCLYLSGSNDQAIKHCQEALRNDPDYSKARTLLKRIRLVDSLKESGNEAFKAQRTDEAIQKYTEAMEADPENESMKATLLSNRAAAHLRAKSYASAIADCTSCLAVNSTYFKAFRTRARAHLAQEDWEAAVADFKQAFELAPEGSNDEAQLKKEVREAEQKLKRSKLKDHYKTLGIHAEATEVEIKKAYRKMAIVHHPDKGGSEAAFKEISEAYEILSDPQRRAKFDAGIDESDPTGGMSAYDDFGGSPFGMGGSPFGGFGGGFSGGFGGGGAFNMEDMFMGGGGGGRRGYGGGGYSYGF</sequence>
<proteinExistence type="predicted"/>
<dbReference type="PRINTS" id="PR00625">
    <property type="entry name" value="JDOMAIN"/>
</dbReference>
<feature type="region of interest" description="Disordered" evidence="4">
    <location>
        <begin position="1"/>
        <end position="109"/>
    </location>
</feature>
<dbReference type="SMART" id="SM00271">
    <property type="entry name" value="DnaJ"/>
    <property type="match status" value="1"/>
</dbReference>
<dbReference type="Pfam" id="PF13432">
    <property type="entry name" value="TPR_16"/>
    <property type="match status" value="2"/>
</dbReference>
<gene>
    <name evidence="6" type="ORF">Rt10032_c03g1703</name>
</gene>
<dbReference type="EMBL" id="BJWK01000003">
    <property type="protein sequence ID" value="GEM07686.1"/>
    <property type="molecule type" value="Genomic_DNA"/>
</dbReference>
<dbReference type="InterPro" id="IPR018253">
    <property type="entry name" value="DnaJ_domain_CS"/>
</dbReference>
<dbReference type="Pfam" id="PF00226">
    <property type="entry name" value="DnaJ"/>
    <property type="match status" value="1"/>
</dbReference>